<feature type="domain" description="Glycosyltransferase 2-like" evidence="1">
    <location>
        <begin position="7"/>
        <end position="55"/>
    </location>
</feature>
<dbReference type="Gene3D" id="3.90.550.10">
    <property type="entry name" value="Spore Coat Polysaccharide Biosynthesis Protein SpsA, Chain A"/>
    <property type="match status" value="1"/>
</dbReference>
<dbReference type="InterPro" id="IPR050834">
    <property type="entry name" value="Glycosyltransf_2"/>
</dbReference>
<gene>
    <name evidence="2" type="ORF">METZ01_LOCUS359334</name>
</gene>
<dbReference type="InterPro" id="IPR001173">
    <property type="entry name" value="Glyco_trans_2-like"/>
</dbReference>
<sequence>MNYPSISIVTPCYNHAKFVGKTISSVLSQNYPNLEYLVINDGSTDDSDAIIQQYKYDLYHY</sequence>
<evidence type="ECO:0000313" key="2">
    <source>
        <dbReference type="EMBL" id="SVD06480.1"/>
    </source>
</evidence>
<dbReference type="PANTHER" id="PTHR43685:SF2">
    <property type="entry name" value="GLYCOSYLTRANSFERASE 2-LIKE DOMAIN-CONTAINING PROTEIN"/>
    <property type="match status" value="1"/>
</dbReference>
<dbReference type="InterPro" id="IPR029044">
    <property type="entry name" value="Nucleotide-diphossugar_trans"/>
</dbReference>
<name>A0A382S9A3_9ZZZZ</name>
<reference evidence="2" key="1">
    <citation type="submission" date="2018-05" db="EMBL/GenBank/DDBJ databases">
        <authorList>
            <person name="Lanie J.A."/>
            <person name="Ng W.-L."/>
            <person name="Kazmierczak K.M."/>
            <person name="Andrzejewski T.M."/>
            <person name="Davidsen T.M."/>
            <person name="Wayne K.J."/>
            <person name="Tettelin H."/>
            <person name="Glass J.I."/>
            <person name="Rusch D."/>
            <person name="Podicherti R."/>
            <person name="Tsui H.-C.T."/>
            <person name="Winkler M.E."/>
        </authorList>
    </citation>
    <scope>NUCLEOTIDE SEQUENCE</scope>
</reference>
<accession>A0A382S9A3</accession>
<dbReference type="PANTHER" id="PTHR43685">
    <property type="entry name" value="GLYCOSYLTRANSFERASE"/>
    <property type="match status" value="1"/>
</dbReference>
<dbReference type="SUPFAM" id="SSF53448">
    <property type="entry name" value="Nucleotide-diphospho-sugar transferases"/>
    <property type="match status" value="1"/>
</dbReference>
<organism evidence="2">
    <name type="scientific">marine metagenome</name>
    <dbReference type="NCBI Taxonomy" id="408172"/>
    <lineage>
        <taxon>unclassified sequences</taxon>
        <taxon>metagenomes</taxon>
        <taxon>ecological metagenomes</taxon>
    </lineage>
</organism>
<proteinExistence type="predicted"/>
<evidence type="ECO:0000259" key="1">
    <source>
        <dbReference type="Pfam" id="PF00535"/>
    </source>
</evidence>
<dbReference type="EMBL" id="UINC01127393">
    <property type="protein sequence ID" value="SVD06480.1"/>
    <property type="molecule type" value="Genomic_DNA"/>
</dbReference>
<dbReference type="AlphaFoldDB" id="A0A382S9A3"/>
<dbReference type="Pfam" id="PF00535">
    <property type="entry name" value="Glycos_transf_2"/>
    <property type="match status" value="1"/>
</dbReference>
<feature type="non-terminal residue" evidence="2">
    <location>
        <position position="61"/>
    </location>
</feature>
<protein>
    <recommendedName>
        <fullName evidence="1">Glycosyltransferase 2-like domain-containing protein</fullName>
    </recommendedName>
</protein>